<dbReference type="PROSITE" id="PS50280">
    <property type="entry name" value="SET"/>
    <property type="match status" value="1"/>
</dbReference>
<dbReference type="InterPro" id="IPR001214">
    <property type="entry name" value="SET_dom"/>
</dbReference>
<evidence type="ECO:0000313" key="3">
    <source>
        <dbReference type="EMBL" id="CAD8584057.1"/>
    </source>
</evidence>
<gene>
    <name evidence="3" type="ORF">OMED0929_LOCUS4716</name>
</gene>
<dbReference type="PANTHER" id="PTHR13271">
    <property type="entry name" value="UNCHARACTERIZED PUTATIVE METHYLTRANSFERASE"/>
    <property type="match status" value="1"/>
</dbReference>
<evidence type="ECO:0000256" key="1">
    <source>
        <dbReference type="SAM" id="MobiDB-lite"/>
    </source>
</evidence>
<dbReference type="InterPro" id="IPR050600">
    <property type="entry name" value="SETD3_SETD6_MTase"/>
</dbReference>
<protein>
    <recommendedName>
        <fullName evidence="2">SET domain-containing protein</fullName>
    </recommendedName>
</protein>
<dbReference type="Gene3D" id="3.90.1410.10">
    <property type="entry name" value="set domain protein methyltransferase, domain 1"/>
    <property type="match status" value="1"/>
</dbReference>
<organism evidence="3">
    <name type="scientific">Ostreococcus mediterraneus</name>
    <dbReference type="NCBI Taxonomy" id="1486918"/>
    <lineage>
        <taxon>Eukaryota</taxon>
        <taxon>Viridiplantae</taxon>
        <taxon>Chlorophyta</taxon>
        <taxon>Mamiellophyceae</taxon>
        <taxon>Mamiellales</taxon>
        <taxon>Bathycoccaceae</taxon>
        <taxon>Ostreococcus</taxon>
    </lineage>
</organism>
<proteinExistence type="predicted"/>
<reference evidence="3" key="1">
    <citation type="submission" date="2021-01" db="EMBL/GenBank/DDBJ databases">
        <authorList>
            <person name="Corre E."/>
            <person name="Pelletier E."/>
            <person name="Niang G."/>
            <person name="Scheremetjew M."/>
            <person name="Finn R."/>
            <person name="Kale V."/>
            <person name="Holt S."/>
            <person name="Cochrane G."/>
            <person name="Meng A."/>
            <person name="Brown T."/>
            <person name="Cohen L."/>
        </authorList>
    </citation>
    <scope>NUCLEOTIDE SEQUENCE</scope>
    <source>
        <strain evidence="3">Clade-D-RCC2572</strain>
    </source>
</reference>
<feature type="compositionally biased region" description="Acidic residues" evidence="1">
    <location>
        <begin position="216"/>
        <end position="227"/>
    </location>
</feature>
<accession>A0A7S0KJW4</accession>
<dbReference type="InterPro" id="IPR046341">
    <property type="entry name" value="SET_dom_sf"/>
</dbReference>
<dbReference type="EMBL" id="HBEW01005613">
    <property type="protein sequence ID" value="CAD8584057.1"/>
    <property type="molecule type" value="Transcribed_RNA"/>
</dbReference>
<feature type="domain" description="SET" evidence="2">
    <location>
        <begin position="2"/>
        <end position="258"/>
    </location>
</feature>
<sequence>MEKIRIAEDYVRIESHCAEASCPKDGVDGEVRRHYCVRATRDIPSDTTIFVIPKTSLVCANNSVSGDGIRDAELGGGLALNACALAERAASLQSAQAPFAGYFSILAKYGEQTLPMFWDETLRKELRGTELERHLADDDEAFREDYETCIAPLLDEYPEIFPRELCDLAAFKAVASIAASRAFFVGGKYGECLVPCADLFNHRTGENSVAVFGVEDSSDDEDSDESKDENNDGDDNRELVIKTVKFIKAGDELFNTFGSQSNASLLHKYGFCETHNEDMVTVTIDVECFEEAYGKEFMHAIYDALKAKTSDADIEVFEDGKYFEIERNGAIDDEFLRFVTVVAAEANSLKLTTDDGDEYITSESILKRVLDARMAKYGDLSDLNEPVSEEQPPAGGGLVGLAAARLVRRQEVELLRRAQARLLG</sequence>
<name>A0A7S0KJW4_9CHLO</name>
<dbReference type="Pfam" id="PF00856">
    <property type="entry name" value="SET"/>
    <property type="match status" value="1"/>
</dbReference>
<dbReference type="GO" id="GO:0016279">
    <property type="term" value="F:protein-lysine N-methyltransferase activity"/>
    <property type="evidence" value="ECO:0007669"/>
    <property type="project" value="TreeGrafter"/>
</dbReference>
<evidence type="ECO:0000259" key="2">
    <source>
        <dbReference type="PROSITE" id="PS50280"/>
    </source>
</evidence>
<dbReference type="AlphaFoldDB" id="A0A7S0KJW4"/>
<dbReference type="CDD" id="cd10527">
    <property type="entry name" value="SET_LSMT"/>
    <property type="match status" value="1"/>
</dbReference>
<feature type="region of interest" description="Disordered" evidence="1">
    <location>
        <begin position="214"/>
        <end position="235"/>
    </location>
</feature>
<dbReference type="SUPFAM" id="SSF82199">
    <property type="entry name" value="SET domain"/>
    <property type="match status" value="1"/>
</dbReference>